<name>A0ACC8XEX7_9FIRM</name>
<gene>
    <name evidence="1" type="ORF">AN396_03025</name>
</gene>
<reference evidence="1" key="1">
    <citation type="submission" date="2016-08" db="EMBL/GenBank/DDBJ databases">
        <authorList>
            <person name="Ngugi D.K."/>
            <person name="Miyake S."/>
            <person name="Stingl U."/>
        </authorList>
    </citation>
    <scope>NUCLEOTIDE SEQUENCE</scope>
    <source>
        <strain evidence="1">SCG-B11WGA-EpuloA1</strain>
    </source>
</reference>
<proteinExistence type="predicted"/>
<keyword evidence="2" id="KW-1185">Reference proteome</keyword>
<dbReference type="EMBL" id="LJDB01000028">
    <property type="protein sequence ID" value="ONI41807.1"/>
    <property type="molecule type" value="Genomic_DNA"/>
</dbReference>
<evidence type="ECO:0000313" key="1">
    <source>
        <dbReference type="EMBL" id="ONI41807.1"/>
    </source>
</evidence>
<accession>A0ACC8XEX7</accession>
<protein>
    <submittedName>
        <fullName evidence="1">Uncharacterized protein</fullName>
    </submittedName>
</protein>
<organism evidence="1 2">
    <name type="scientific">Candidatus Epulonipiscium fishelsonii</name>
    <dbReference type="NCBI Taxonomy" id="77094"/>
    <lineage>
        <taxon>Bacteria</taxon>
        <taxon>Bacillati</taxon>
        <taxon>Bacillota</taxon>
        <taxon>Clostridia</taxon>
        <taxon>Lachnospirales</taxon>
        <taxon>Lachnospiraceae</taxon>
        <taxon>Candidatus Epulonipiscium</taxon>
    </lineage>
</organism>
<sequence>MLTVERRKEILELLNKKGSVNVIELAEQYDLGKETIRRDLKALAQDWNISLVYGGASIKSALHPTSIKEQTIIQKREENAELKHKIAKAAVELINIGDIIAMNSGSTVEYMLNYIENKVPLSIITTSINIASKASMISGVDIYIPSGKIRNKSGMVISSNAENYLRNFRVQKCFFGVSAVSLGSHITHPAVEEVENNRALLSISEKVYMVADSSKFDKKSLYQLAKLGEMSGIITDKMLDEAYEMYFKNYRIKA</sequence>
<evidence type="ECO:0000313" key="2">
    <source>
        <dbReference type="Proteomes" id="UP000188605"/>
    </source>
</evidence>
<comment type="caution">
    <text evidence="1">The sequence shown here is derived from an EMBL/GenBank/DDBJ whole genome shotgun (WGS) entry which is preliminary data.</text>
</comment>
<dbReference type="Proteomes" id="UP000188605">
    <property type="component" value="Unassembled WGS sequence"/>
</dbReference>